<dbReference type="GeneID" id="93708928"/>
<dbReference type="RefSeq" id="WP_061801707.1">
    <property type="nucleotide sequence ID" value="NZ_FOXX01000001.1"/>
</dbReference>
<evidence type="ECO:0000256" key="6">
    <source>
        <dbReference type="ARBA" id="ARBA00022692"/>
    </source>
</evidence>
<reference evidence="13 14" key="1">
    <citation type="submission" date="2016-10" db="EMBL/GenBank/DDBJ databases">
        <authorList>
            <person name="Varghese N."/>
            <person name="Submissions S."/>
        </authorList>
    </citation>
    <scope>NUCLEOTIDE SEQUENCE [LARGE SCALE GENOMIC DNA]</scope>
    <source>
        <strain evidence="13 14">DSM 13796</strain>
    </source>
</reference>
<evidence type="ECO:0000256" key="3">
    <source>
        <dbReference type="ARBA" id="ARBA00021622"/>
    </source>
</evidence>
<evidence type="ECO:0000256" key="12">
    <source>
        <dbReference type="RuleBase" id="RU364091"/>
    </source>
</evidence>
<keyword evidence="14" id="KW-1185">Reference proteome</keyword>
<keyword evidence="6 12" id="KW-0812">Transmembrane</keyword>
<comment type="caution">
    <text evidence="13">The sequence shown here is derived from an EMBL/GenBank/DDBJ whole genome shotgun (WGS) entry which is preliminary data.</text>
</comment>
<dbReference type="EMBL" id="FOXX01000001">
    <property type="protein sequence ID" value="SFQ07964.1"/>
    <property type="molecule type" value="Genomic_DNA"/>
</dbReference>
<name>A0A1I5VK88_9BACI</name>
<gene>
    <name evidence="12" type="primary">flhB</name>
    <name evidence="13" type="ORF">SAMN02745910_00150</name>
</gene>
<keyword evidence="10 12" id="KW-0472">Membrane</keyword>
<feature type="transmembrane region" description="Helical" evidence="12">
    <location>
        <begin position="37"/>
        <end position="58"/>
    </location>
</feature>
<proteinExistence type="inferred from homology"/>
<feature type="transmembrane region" description="Helical" evidence="12">
    <location>
        <begin position="93"/>
        <end position="121"/>
    </location>
</feature>
<protein>
    <recommendedName>
        <fullName evidence="3 12">Flagellar biosynthetic protein FlhB</fullName>
    </recommendedName>
</protein>
<evidence type="ECO:0000256" key="11">
    <source>
        <dbReference type="ARBA" id="ARBA00023225"/>
    </source>
</evidence>
<comment type="similarity">
    <text evidence="2 12">Belongs to the type III secretion exporter family.</text>
</comment>
<keyword evidence="13" id="KW-0282">Flagellum</keyword>
<evidence type="ECO:0000256" key="5">
    <source>
        <dbReference type="ARBA" id="ARBA00022475"/>
    </source>
</evidence>
<dbReference type="InterPro" id="IPR029025">
    <property type="entry name" value="T3SS_substrate_exporter_C"/>
</dbReference>
<keyword evidence="13" id="KW-0969">Cilium</keyword>
<feature type="transmembrane region" description="Helical" evidence="12">
    <location>
        <begin position="190"/>
        <end position="215"/>
    </location>
</feature>
<sequence length="358" mass="40479">MLKLDLQFFAGEKTEKATPKKRQDSRKKGQVAKSQDINAALVFLFLFLYFSFGAKFILEQFLDILAEGFSHNLLFDITEQNVMKVFMDLLPKIAFAVLPIMAVALVGGILTNYAQIGLLFSTDTLKFDLKKINPIMGAKRIFAMRALVELFKSVLKISCIGLVTFFILWANLKEVLLLAQKGVQDAIPTIGKLIFQMGIAASLVLLFIAILDYAYQRYDYEKNIRMTKQDIKDEHKNTEGDPQIRSKIKQKQRVMAMSRMMQDVPTADVIITNPTHYAVALKYDEQKADAPYVVASGVDFVAQKIKGVAAQHDITMIENRPLARGLYEQAEVGQAIPEEFFKAVAEILAYVYRIQKKI</sequence>
<comment type="subcellular location">
    <subcellularLocation>
        <location evidence="1">Cell membrane</location>
        <topology evidence="1">Multi-pass membrane protein</topology>
    </subcellularLocation>
</comment>
<dbReference type="PANTHER" id="PTHR30531">
    <property type="entry name" value="FLAGELLAR BIOSYNTHETIC PROTEIN FLHB"/>
    <property type="match status" value="1"/>
</dbReference>
<keyword evidence="9 12" id="KW-1133">Transmembrane helix</keyword>
<dbReference type="NCBIfam" id="TIGR00328">
    <property type="entry name" value="flhB"/>
    <property type="match status" value="1"/>
</dbReference>
<dbReference type="Gene3D" id="3.40.1690.10">
    <property type="entry name" value="secretion proteins EscU"/>
    <property type="match status" value="1"/>
</dbReference>
<evidence type="ECO:0000313" key="14">
    <source>
        <dbReference type="Proteomes" id="UP000182762"/>
    </source>
</evidence>
<keyword evidence="11 12" id="KW-1006">Bacterial flagellum protein export</keyword>
<accession>A0A1I5VK88</accession>
<dbReference type="PANTHER" id="PTHR30531:SF12">
    <property type="entry name" value="FLAGELLAR BIOSYNTHETIC PROTEIN FLHB"/>
    <property type="match status" value="1"/>
</dbReference>
<dbReference type="PRINTS" id="PR00950">
    <property type="entry name" value="TYPE3IMSPROT"/>
</dbReference>
<evidence type="ECO:0000256" key="8">
    <source>
        <dbReference type="ARBA" id="ARBA00022927"/>
    </source>
</evidence>
<keyword evidence="4 12" id="KW-0813">Transport</keyword>
<feature type="transmembrane region" description="Helical" evidence="12">
    <location>
        <begin position="142"/>
        <end position="170"/>
    </location>
</feature>
<evidence type="ECO:0000256" key="10">
    <source>
        <dbReference type="ARBA" id="ARBA00023136"/>
    </source>
</evidence>
<keyword evidence="13" id="KW-0966">Cell projection</keyword>
<keyword evidence="5 12" id="KW-1003">Cell membrane</keyword>
<evidence type="ECO:0000256" key="7">
    <source>
        <dbReference type="ARBA" id="ARBA00022795"/>
    </source>
</evidence>
<dbReference type="SUPFAM" id="SSF160544">
    <property type="entry name" value="EscU C-terminal domain-like"/>
    <property type="match status" value="1"/>
</dbReference>
<evidence type="ECO:0000256" key="2">
    <source>
        <dbReference type="ARBA" id="ARBA00010690"/>
    </source>
</evidence>
<dbReference type="Proteomes" id="UP000182762">
    <property type="component" value="Unassembled WGS sequence"/>
</dbReference>
<keyword evidence="7 12" id="KW-1005">Bacterial flagellum biogenesis</keyword>
<comment type="function">
    <text evidence="12">Required for formation of the rod structure in the basal body of the flagellar apparatus. Together with FliI and FliH, may constitute the export apparatus of flagellin.</text>
</comment>
<evidence type="ECO:0000256" key="4">
    <source>
        <dbReference type="ARBA" id="ARBA00022448"/>
    </source>
</evidence>
<keyword evidence="8 12" id="KW-0653">Protein transport</keyword>
<evidence type="ECO:0000256" key="9">
    <source>
        <dbReference type="ARBA" id="ARBA00022989"/>
    </source>
</evidence>
<dbReference type="InterPro" id="IPR006135">
    <property type="entry name" value="T3SS_substrate_exporter"/>
</dbReference>
<organism evidence="13 14">
    <name type="scientific">Priestia endophytica DSM 13796</name>
    <dbReference type="NCBI Taxonomy" id="1121089"/>
    <lineage>
        <taxon>Bacteria</taxon>
        <taxon>Bacillati</taxon>
        <taxon>Bacillota</taxon>
        <taxon>Bacilli</taxon>
        <taxon>Bacillales</taxon>
        <taxon>Bacillaceae</taxon>
        <taxon>Priestia</taxon>
    </lineage>
</organism>
<evidence type="ECO:0000313" key="13">
    <source>
        <dbReference type="EMBL" id="SFQ07964.1"/>
    </source>
</evidence>
<dbReference type="Gene3D" id="6.10.250.2080">
    <property type="match status" value="1"/>
</dbReference>
<dbReference type="InterPro" id="IPR006136">
    <property type="entry name" value="FlhB"/>
</dbReference>
<evidence type="ECO:0000256" key="1">
    <source>
        <dbReference type="ARBA" id="ARBA00004651"/>
    </source>
</evidence>
<dbReference type="Pfam" id="PF01312">
    <property type="entry name" value="Bac_export_2"/>
    <property type="match status" value="1"/>
</dbReference>